<sequence length="796" mass="90005">NYLGIHALNVQSNIFVCSSDEESSQEETSEPHREVDQKGRKVCSICKSPTRHKPTCSLYKSLTPNRRRATRSTQESTPPSEPEQEPVKKANQESVHEPLKKHKEETIQKSTKQQAEVFDKELPESPSSPIPSSTNNSSTHQRMQNERRILGENGRHICAQCGRPGRHKRDCVFNPERDIRSSSPRKDTNTPANSTPPEPIVLEVDDHSDDDQSYDEPLIDSFVNCAVASGPVESPFLSKMWKECQTTLPKVQGLQIEQSLDRSKWPSWKYTLPDPLLSSSPSLDEGQFTYGGHDIFIWCPFTFFPHAIDISTLKCIACGGTGVVADGWTRGFHPILSLNGRKSYVKCRRLRHPKCPKAESTGASGMKFSSFHKTLLTQWYSPHLLATLPFRLLGKRFVSLDLLTFCNEMHGKMSSEELVQLLETMEDTWLQRRQDIVAQCTIIIIEMTDWFQVLFGFKERSFTYTQVQKKFEIIDGTKLKCMENEAVYDIGSFECVSLKSLREKAKEEGIRGHVRVSHVASKDVFMLHCDRENNHAVFQAASQFNCLEFAHPRARPKDGVTIYAHDPTQGPACAIAAGPGTVYRNYFAEVKNEQENTIQIGQSTACQINNLDDVEDLLENHVHQYFHVINGYTDATDKSLRRLNRVLSTIPENILCDALKVGVHWNVQVPFEKRYKLVSIESPLQTVTQVYCSAISCGYSYAKTESWALFARIVLKASYEATLWTAILNAVKTSCNMVYLTILGGGVFGNERSWILEAIASAVQKCAEFDLHVIIVHYKAIDTRLVKELKSLIKNE</sequence>
<feature type="region of interest" description="Disordered" evidence="1">
    <location>
        <begin position="160"/>
        <end position="202"/>
    </location>
</feature>
<feature type="region of interest" description="Disordered" evidence="1">
    <location>
        <begin position="18"/>
        <end position="143"/>
    </location>
</feature>
<dbReference type="EMBL" id="JNBS01003345">
    <property type="protein sequence ID" value="OQR88128.1"/>
    <property type="molecule type" value="Genomic_DNA"/>
</dbReference>
<feature type="compositionally biased region" description="Acidic residues" evidence="1">
    <location>
        <begin position="19"/>
        <end position="28"/>
    </location>
</feature>
<organism evidence="2 3">
    <name type="scientific">Thraustotheca clavata</name>
    <dbReference type="NCBI Taxonomy" id="74557"/>
    <lineage>
        <taxon>Eukaryota</taxon>
        <taxon>Sar</taxon>
        <taxon>Stramenopiles</taxon>
        <taxon>Oomycota</taxon>
        <taxon>Saprolegniomycetes</taxon>
        <taxon>Saprolegniales</taxon>
        <taxon>Achlyaceae</taxon>
        <taxon>Thraustotheca</taxon>
    </lineage>
</organism>
<protein>
    <submittedName>
        <fullName evidence="2">Uncharacterized protein</fullName>
    </submittedName>
</protein>
<reference evidence="2 3" key="1">
    <citation type="journal article" date="2014" name="Genome Biol. Evol.">
        <title>The secreted proteins of Achlya hypogyna and Thraustotheca clavata identify the ancestral oomycete secretome and reveal gene acquisitions by horizontal gene transfer.</title>
        <authorList>
            <person name="Misner I."/>
            <person name="Blouin N."/>
            <person name="Leonard G."/>
            <person name="Richards T.A."/>
            <person name="Lane C.E."/>
        </authorList>
    </citation>
    <scope>NUCLEOTIDE SEQUENCE [LARGE SCALE GENOMIC DNA]</scope>
    <source>
        <strain evidence="2 3">ATCC 34112</strain>
    </source>
</reference>
<dbReference type="PANTHER" id="PTHR35609:SF1">
    <property type="entry name" value="MACRO DOMAIN-CONTAINING PROTEIN"/>
    <property type="match status" value="1"/>
</dbReference>
<proteinExistence type="predicted"/>
<keyword evidence="3" id="KW-1185">Reference proteome</keyword>
<feature type="compositionally biased region" description="Basic and acidic residues" evidence="1">
    <location>
        <begin position="85"/>
        <end position="107"/>
    </location>
</feature>
<comment type="caution">
    <text evidence="2">The sequence shown here is derived from an EMBL/GenBank/DDBJ whole genome shotgun (WGS) entry which is preliminary data.</text>
</comment>
<gene>
    <name evidence="2" type="ORF">THRCLA_10409</name>
</gene>
<dbReference type="OrthoDB" id="5207264at2759"/>
<dbReference type="PANTHER" id="PTHR35609">
    <property type="entry name" value="MACRO DOMAIN-CONTAINING PROTEIN"/>
    <property type="match status" value="1"/>
</dbReference>
<dbReference type="Proteomes" id="UP000243217">
    <property type="component" value="Unassembled WGS sequence"/>
</dbReference>
<feature type="non-terminal residue" evidence="2">
    <location>
        <position position="1"/>
    </location>
</feature>
<dbReference type="AlphaFoldDB" id="A0A1V9YQU4"/>
<feature type="compositionally biased region" description="Basic and acidic residues" evidence="1">
    <location>
        <begin position="175"/>
        <end position="188"/>
    </location>
</feature>
<feature type="compositionally biased region" description="Basic and acidic residues" evidence="1">
    <location>
        <begin position="29"/>
        <end position="39"/>
    </location>
</feature>
<evidence type="ECO:0000313" key="2">
    <source>
        <dbReference type="EMBL" id="OQR88128.1"/>
    </source>
</evidence>
<feature type="compositionally biased region" description="Low complexity" evidence="1">
    <location>
        <begin position="125"/>
        <end position="139"/>
    </location>
</feature>
<accession>A0A1V9YQU4</accession>
<name>A0A1V9YQU4_9STRA</name>
<evidence type="ECO:0000313" key="3">
    <source>
        <dbReference type="Proteomes" id="UP000243217"/>
    </source>
</evidence>
<evidence type="ECO:0000256" key="1">
    <source>
        <dbReference type="SAM" id="MobiDB-lite"/>
    </source>
</evidence>